<organism evidence="1 2">
    <name type="scientific">Subtercola vilae</name>
    <dbReference type="NCBI Taxonomy" id="2056433"/>
    <lineage>
        <taxon>Bacteria</taxon>
        <taxon>Bacillati</taxon>
        <taxon>Actinomycetota</taxon>
        <taxon>Actinomycetes</taxon>
        <taxon>Micrococcales</taxon>
        <taxon>Microbacteriaceae</taxon>
        <taxon>Subtercola</taxon>
    </lineage>
</organism>
<dbReference type="Proteomes" id="UP000306192">
    <property type="component" value="Unassembled WGS sequence"/>
</dbReference>
<proteinExistence type="predicted"/>
<keyword evidence="2" id="KW-1185">Reference proteome</keyword>
<comment type="caution">
    <text evidence="1">The sequence shown here is derived from an EMBL/GenBank/DDBJ whole genome shotgun (WGS) entry which is preliminary data.</text>
</comment>
<reference evidence="1 2" key="1">
    <citation type="journal article" date="2019" name="Microorganisms">
        <title>Systematic Affiliation and Genome Analysis of Subtercola vilae DB165(T) with Particular Emphasis on Cold Adaptation of an Isolate from a High-Altitude Cold Volcano Lake.</title>
        <authorList>
            <person name="Villalobos A.S."/>
            <person name="Wiese J."/>
            <person name="Imhoff J.F."/>
            <person name="Dorador C."/>
            <person name="Keller A."/>
            <person name="Hentschel U."/>
        </authorList>
    </citation>
    <scope>NUCLEOTIDE SEQUENCE [LARGE SCALE GENOMIC DNA]</scope>
    <source>
        <strain evidence="1 2">DB165</strain>
    </source>
</reference>
<gene>
    <name evidence="1" type="ORF">D4765_09140</name>
</gene>
<dbReference type="AlphaFoldDB" id="A0A4T2BZ64"/>
<name>A0A4T2BZ64_9MICO</name>
<accession>A0A4T2BZ64</accession>
<evidence type="ECO:0000313" key="2">
    <source>
        <dbReference type="Proteomes" id="UP000306192"/>
    </source>
</evidence>
<sequence length="90" mass="10536">MIVLNGNPTLSDIELPIADDEQVEFWTSHNRYALRSIQDDSWHLFRVENSVQRITHHLHARDREWVAAPTDVGRNVHAPSWRDALRRVVT</sequence>
<dbReference type="EMBL" id="QYRT01000014">
    <property type="protein sequence ID" value="TIH36900.1"/>
    <property type="molecule type" value="Genomic_DNA"/>
</dbReference>
<evidence type="ECO:0000313" key="1">
    <source>
        <dbReference type="EMBL" id="TIH36900.1"/>
    </source>
</evidence>
<protein>
    <submittedName>
        <fullName evidence="1">Uncharacterized protein</fullName>
    </submittedName>
</protein>